<keyword evidence="2" id="KW-1185">Reference proteome</keyword>
<protein>
    <submittedName>
        <fullName evidence="1">Uncharacterized protein</fullName>
    </submittedName>
</protein>
<dbReference type="Proteomes" id="UP000235584">
    <property type="component" value="Chromosome"/>
</dbReference>
<dbReference type="AlphaFoldDB" id="A0A2K9NSZ2"/>
<dbReference type="OrthoDB" id="5290257at2"/>
<reference evidence="1 2" key="1">
    <citation type="submission" date="2018-01" db="EMBL/GenBank/DDBJ databases">
        <title>Complete genome sequence of Bacteriovorax stolpii DSM12778.</title>
        <authorList>
            <person name="Tang B."/>
            <person name="Chang J."/>
        </authorList>
    </citation>
    <scope>NUCLEOTIDE SEQUENCE [LARGE SCALE GENOMIC DNA]</scope>
    <source>
        <strain evidence="1 2">DSM 12778</strain>
    </source>
</reference>
<dbReference type="EMBL" id="CP025704">
    <property type="protein sequence ID" value="AUN98646.1"/>
    <property type="molecule type" value="Genomic_DNA"/>
</dbReference>
<evidence type="ECO:0000313" key="1">
    <source>
        <dbReference type="EMBL" id="AUN98646.1"/>
    </source>
</evidence>
<sequence>MKSLLLSFLILGINSSNAIESKALNSLTVRDEPKNKIKKETLVIGADSFYDVKADYTMFSGRVTDRDATASIVKISSENKNVKFFRAGDLVEFKIQNNKEGDYCQGYVRSIEPDYFVMYAKELFPCFPKEEYFRRGTALIMHSEKLAERVREASVYRASLINKKKDFMVQLNDINNGIWNFEERKVQTAADYDRQIAELEKAKIKALDDLLSRKNDEIKLQRELAFRLDNIDKELDFYRIDKNDLMFDRWHMDHDVGLPVYERPEEVRPRRASGEKVIDD</sequence>
<name>A0A2K9NSZ2_BACTC</name>
<proteinExistence type="predicted"/>
<accession>A0A2K9NSZ2</accession>
<gene>
    <name evidence="1" type="ORF">C0V70_11140</name>
</gene>
<evidence type="ECO:0000313" key="2">
    <source>
        <dbReference type="Proteomes" id="UP000235584"/>
    </source>
</evidence>
<dbReference type="KEGG" id="bsto:C0V70_11140"/>
<dbReference type="RefSeq" id="WP_102243937.1">
    <property type="nucleotide sequence ID" value="NZ_CP025704.1"/>
</dbReference>
<organism evidence="1 2">
    <name type="scientific">Bacteriovorax stolpii</name>
    <name type="common">Bdellovibrio stolpii</name>
    <dbReference type="NCBI Taxonomy" id="960"/>
    <lineage>
        <taxon>Bacteria</taxon>
        <taxon>Pseudomonadati</taxon>
        <taxon>Bdellovibrionota</taxon>
        <taxon>Bacteriovoracia</taxon>
        <taxon>Bacteriovoracales</taxon>
        <taxon>Bacteriovoracaceae</taxon>
        <taxon>Bacteriovorax</taxon>
    </lineage>
</organism>